<dbReference type="InterPro" id="IPR000805">
    <property type="entry name" value="Glyco_hydro_26"/>
</dbReference>
<keyword evidence="5" id="KW-1133">Transmembrane helix</keyword>
<feature type="transmembrane region" description="Helical" evidence="5">
    <location>
        <begin position="495"/>
        <end position="516"/>
    </location>
</feature>
<feature type="transmembrane region" description="Helical" evidence="5">
    <location>
        <begin position="540"/>
        <end position="558"/>
    </location>
</feature>
<dbReference type="PANTHER" id="PTHR40079:SF4">
    <property type="entry name" value="GH26 DOMAIN-CONTAINING PROTEIN-RELATED"/>
    <property type="match status" value="1"/>
</dbReference>
<proteinExistence type="inferred from homology"/>
<comment type="caution">
    <text evidence="4">Lacks conserved residue(s) required for the propagation of feature annotation.</text>
</comment>
<evidence type="ECO:0000256" key="2">
    <source>
        <dbReference type="ARBA" id="ARBA00022801"/>
    </source>
</evidence>
<dbReference type="PANTHER" id="PTHR40079">
    <property type="entry name" value="MANNAN ENDO-1,4-BETA-MANNOSIDASE E-RELATED"/>
    <property type="match status" value="1"/>
</dbReference>
<dbReference type="PROSITE" id="PS51764">
    <property type="entry name" value="GH26"/>
    <property type="match status" value="1"/>
</dbReference>
<keyword evidence="8" id="KW-1185">Reference proteome</keyword>
<dbReference type="Pfam" id="PF10129">
    <property type="entry name" value="OpgC_C"/>
    <property type="match status" value="1"/>
</dbReference>
<evidence type="ECO:0000259" key="6">
    <source>
        <dbReference type="PROSITE" id="PS51764"/>
    </source>
</evidence>
<comment type="caution">
    <text evidence="7">The sequence shown here is derived from an EMBL/GenBank/DDBJ whole genome shotgun (WGS) entry which is preliminary data.</text>
</comment>
<evidence type="ECO:0000313" key="8">
    <source>
        <dbReference type="Proteomes" id="UP001482520"/>
    </source>
</evidence>
<evidence type="ECO:0000256" key="5">
    <source>
        <dbReference type="SAM" id="Phobius"/>
    </source>
</evidence>
<accession>A0ABV1NV55</accession>
<keyword evidence="2" id="KW-0378">Hydrolase</keyword>
<keyword evidence="5" id="KW-0812">Transmembrane</keyword>
<feature type="transmembrane region" description="Helical" evidence="5">
    <location>
        <begin position="757"/>
        <end position="775"/>
    </location>
</feature>
<organism evidence="7 8">
    <name type="scientific">Nocardioides kribbensis</name>
    <dbReference type="NCBI Taxonomy" id="305517"/>
    <lineage>
        <taxon>Bacteria</taxon>
        <taxon>Bacillati</taxon>
        <taxon>Actinomycetota</taxon>
        <taxon>Actinomycetes</taxon>
        <taxon>Propionibacteriales</taxon>
        <taxon>Nocardioidaceae</taxon>
        <taxon>Nocardioides</taxon>
    </lineage>
</organism>
<feature type="transmembrane region" description="Helical" evidence="5">
    <location>
        <begin position="467"/>
        <end position="483"/>
    </location>
</feature>
<keyword evidence="3" id="KW-0326">Glycosidase</keyword>
<name>A0ABV1NV55_9ACTN</name>
<dbReference type="Proteomes" id="UP001482520">
    <property type="component" value="Unassembled WGS sequence"/>
</dbReference>
<feature type="transmembrane region" description="Helical" evidence="5">
    <location>
        <begin position="818"/>
        <end position="836"/>
    </location>
</feature>
<feature type="transmembrane region" description="Helical" evidence="5">
    <location>
        <begin position="669"/>
        <end position="689"/>
    </location>
</feature>
<dbReference type="InterPro" id="IPR014550">
    <property type="entry name" value="UCP028704_OpgC"/>
</dbReference>
<reference evidence="7 8" key="1">
    <citation type="submission" date="2024-02" db="EMBL/GenBank/DDBJ databases">
        <title>Full genome sequence of Nocardioides kribbensis.</title>
        <authorList>
            <person name="Poletto B.L."/>
            <person name="Silva G."/>
            <person name="Galante D."/>
            <person name="Campos K.R."/>
            <person name="Santos M.B.N."/>
            <person name="Sacchi C.T."/>
        </authorList>
    </citation>
    <scope>NUCLEOTIDE SEQUENCE [LARGE SCALE GENOMIC DNA]</scope>
    <source>
        <strain evidence="7 8">O4R</strain>
    </source>
</reference>
<sequence>MTLLPGGRRPAAALRAVLSAVAVCVLSCLLAGLLVPRAAGASTSAGRDDDPVPAPAAGAPWFGPTLDWAQDLPADYSRRLGETPSLYSQRVSYPLGAEDATYLRQFGEQAATQGAVAVLTLEPDEALADLGADDADDLADALVELHRAYDSYVLVRFAPEMNGTWTPWGQQPTAYVEAFRTVADAVHEATEHAAMVWSPSYGAGYPFGASARAVDPSGQVEVDVLDTDGDGTLDEADDPYAPYYPGDEAVDWVGLSLFSFGGTETEPAGPDGVNEVPAAGSFEARLDETWGYADDTSRESFYDRFAAPGDTPVLLDTAALWVPDAGGAGSREVKQDWWRQVLAALPERPLVAALTWLEVERPEDEAGGRTVDWRATVDGLGRPLREDLRAAGVDLGPVTNVLDLETANTASAQGRVLGTDLGNELDWIVLCAVLLAALFLFAGFAGRFLPSWRYPDEHDPRDRRLDLLRGMIIITVVVTHIELDSPYSFVSLKAIGAITGAEMFVLLSGVVLGMIYEPTVRKLGERATAVVMLKRARKQYVVALVVVVLVYLLGRLPLVDASDITTFTDRGTGENGGAVAGQVYDLYANFPRLFDYPPPGYAIRQLLLLEMGPWVFNIMGLFVVLSLLLPALMWLIRRRMWWVVLAVSWAGYVYATIDDPHWLPSQFEAVFPLLIWQVAFTHGLVVGYYRRQITRVLTTRPGKVATAAFVVGYAAVLAWVWWGNAHGGPAPAPLPADSYAWLLENFYIRVFLQPGRLIDLVLVVVVAFAVLTTCWKPIDKAIGWLWIPMGQASLYVFIVHVFFALAVANVPGLDRMSFWQGTLIHTVVVLIIWAMVKRQVLFSVIPR</sequence>
<feature type="domain" description="GH26" evidence="6">
    <location>
        <begin position="43"/>
        <end position="386"/>
    </location>
</feature>
<dbReference type="RefSeq" id="WP_349803812.1">
    <property type="nucleotide sequence ID" value="NZ_JBEGDP010000002.1"/>
</dbReference>
<protein>
    <submittedName>
        <fullName evidence="7">OpgC domain-containing protein</fullName>
    </submittedName>
</protein>
<feature type="transmembrane region" description="Helical" evidence="5">
    <location>
        <begin position="640"/>
        <end position="657"/>
    </location>
</feature>
<dbReference type="SUPFAM" id="SSF51445">
    <property type="entry name" value="(Trans)glycosidases"/>
    <property type="match status" value="1"/>
</dbReference>
<keyword evidence="5" id="KW-0472">Membrane</keyword>
<dbReference type="InterPro" id="IPR017853">
    <property type="entry name" value="GH"/>
</dbReference>
<feature type="transmembrane region" description="Helical" evidence="5">
    <location>
        <begin position="427"/>
        <end position="446"/>
    </location>
</feature>
<evidence type="ECO:0000256" key="4">
    <source>
        <dbReference type="PROSITE-ProRule" id="PRU01100"/>
    </source>
</evidence>
<evidence type="ECO:0000256" key="3">
    <source>
        <dbReference type="ARBA" id="ARBA00023295"/>
    </source>
</evidence>
<evidence type="ECO:0000313" key="7">
    <source>
        <dbReference type="EMBL" id="MEQ7846368.1"/>
    </source>
</evidence>
<evidence type="ECO:0000256" key="1">
    <source>
        <dbReference type="ARBA" id="ARBA00007754"/>
    </source>
</evidence>
<comment type="similarity">
    <text evidence="1 4">Belongs to the glycosyl hydrolase 26 family.</text>
</comment>
<feature type="transmembrane region" description="Helical" evidence="5">
    <location>
        <begin position="614"/>
        <end position="633"/>
    </location>
</feature>
<feature type="transmembrane region" description="Helical" evidence="5">
    <location>
        <begin position="782"/>
        <end position="806"/>
    </location>
</feature>
<feature type="transmembrane region" description="Helical" evidence="5">
    <location>
        <begin position="701"/>
        <end position="722"/>
    </location>
</feature>
<dbReference type="EMBL" id="JBEGDP010000002">
    <property type="protein sequence ID" value="MEQ7846368.1"/>
    <property type="molecule type" value="Genomic_DNA"/>
</dbReference>
<dbReference type="InterPro" id="IPR022790">
    <property type="entry name" value="GH26_dom"/>
</dbReference>
<dbReference type="Gene3D" id="3.20.20.80">
    <property type="entry name" value="Glycosidases"/>
    <property type="match status" value="1"/>
</dbReference>
<gene>
    <name evidence="7" type="primary">opgC</name>
    <name evidence="7" type="ORF">V6R90_03690</name>
</gene>